<feature type="compositionally biased region" description="Basic residues" evidence="1">
    <location>
        <begin position="1250"/>
        <end position="1260"/>
    </location>
</feature>
<feature type="region of interest" description="Disordered" evidence="1">
    <location>
        <begin position="832"/>
        <end position="860"/>
    </location>
</feature>
<evidence type="ECO:0000259" key="2">
    <source>
        <dbReference type="Pfam" id="PF25580"/>
    </source>
</evidence>
<feature type="compositionally biased region" description="Low complexity" evidence="1">
    <location>
        <begin position="1982"/>
        <end position="2003"/>
    </location>
</feature>
<feature type="compositionally biased region" description="Basic and acidic residues" evidence="1">
    <location>
        <begin position="1517"/>
        <end position="1527"/>
    </location>
</feature>
<feature type="region of interest" description="Disordered" evidence="1">
    <location>
        <begin position="1969"/>
        <end position="2003"/>
    </location>
</feature>
<feature type="compositionally biased region" description="Low complexity" evidence="1">
    <location>
        <begin position="2396"/>
        <end position="2407"/>
    </location>
</feature>
<feature type="region of interest" description="Disordered" evidence="1">
    <location>
        <begin position="2296"/>
        <end position="2322"/>
    </location>
</feature>
<feature type="region of interest" description="Disordered" evidence="1">
    <location>
        <begin position="2679"/>
        <end position="2698"/>
    </location>
</feature>
<feature type="region of interest" description="Disordered" evidence="1">
    <location>
        <begin position="1369"/>
        <end position="1400"/>
    </location>
</feature>
<protein>
    <recommendedName>
        <fullName evidence="2">Zinc finger protein Rlf/292/654 TPR repeats domain-containing protein</fullName>
    </recommendedName>
</protein>
<feature type="region of interest" description="Disordered" evidence="1">
    <location>
        <begin position="2430"/>
        <end position="2518"/>
    </location>
</feature>
<evidence type="ECO:0000313" key="4">
    <source>
        <dbReference type="Proteomes" id="UP001431783"/>
    </source>
</evidence>
<feature type="compositionally biased region" description="Basic residues" evidence="1">
    <location>
        <begin position="3137"/>
        <end position="3158"/>
    </location>
</feature>
<dbReference type="Pfam" id="PF25580">
    <property type="entry name" value="TPR_Rlf"/>
    <property type="match status" value="1"/>
</dbReference>
<feature type="compositionally biased region" description="Basic residues" evidence="1">
    <location>
        <begin position="1148"/>
        <end position="1173"/>
    </location>
</feature>
<feature type="region of interest" description="Disordered" evidence="1">
    <location>
        <begin position="2962"/>
        <end position="2985"/>
    </location>
</feature>
<feature type="compositionally biased region" description="Low complexity" evidence="1">
    <location>
        <begin position="2138"/>
        <end position="2147"/>
    </location>
</feature>
<dbReference type="InterPro" id="IPR057986">
    <property type="entry name" value="TPR_Rlf/292/654"/>
</dbReference>
<feature type="region of interest" description="Disordered" evidence="1">
    <location>
        <begin position="1513"/>
        <end position="1554"/>
    </location>
</feature>
<accession>A0AAW1VBP7</accession>
<feature type="region of interest" description="Disordered" evidence="1">
    <location>
        <begin position="2050"/>
        <end position="2075"/>
    </location>
</feature>
<feature type="domain" description="Zinc finger protein Rlf/292/654 TPR repeats" evidence="2">
    <location>
        <begin position="305"/>
        <end position="437"/>
    </location>
</feature>
<feature type="region of interest" description="Disordered" evidence="1">
    <location>
        <begin position="1231"/>
        <end position="1262"/>
    </location>
</feature>
<feature type="region of interest" description="Disordered" evidence="1">
    <location>
        <begin position="1684"/>
        <end position="1748"/>
    </location>
</feature>
<reference evidence="3 4" key="1">
    <citation type="submission" date="2023-03" db="EMBL/GenBank/DDBJ databases">
        <title>Genome insight into feeding habits of ladybird beetles.</title>
        <authorList>
            <person name="Li H.-S."/>
            <person name="Huang Y.-H."/>
            <person name="Pang H."/>
        </authorList>
    </citation>
    <scope>NUCLEOTIDE SEQUENCE [LARGE SCALE GENOMIC DNA]</scope>
    <source>
        <strain evidence="3">SYSU_2023b</strain>
        <tissue evidence="3">Whole body</tissue>
    </source>
</reference>
<feature type="compositionally biased region" description="Polar residues" evidence="1">
    <location>
        <begin position="1642"/>
        <end position="1652"/>
    </location>
</feature>
<feature type="compositionally biased region" description="Low complexity" evidence="1">
    <location>
        <begin position="1805"/>
        <end position="1818"/>
    </location>
</feature>
<gene>
    <name evidence="3" type="ORF">WA026_008958</name>
</gene>
<feature type="compositionally biased region" description="Basic and acidic residues" evidence="1">
    <location>
        <begin position="1693"/>
        <end position="1708"/>
    </location>
</feature>
<feature type="compositionally biased region" description="Polar residues" evidence="1">
    <location>
        <begin position="2504"/>
        <end position="2518"/>
    </location>
</feature>
<feature type="compositionally biased region" description="Polar residues" evidence="1">
    <location>
        <begin position="1319"/>
        <end position="1333"/>
    </location>
</feature>
<feature type="compositionally biased region" description="Low complexity" evidence="1">
    <location>
        <begin position="2968"/>
        <end position="2981"/>
    </location>
</feature>
<sequence>MRSENYVCVQKTDVNMATQGDDNKVVCSTNVNKELERNLITLYKKFDVILNNKNESFTRQSESIVEVWHCLTKCKFEKSDLDYAIQIMDWAKLNTLNIVLAGEWKKYKGQYQDALLKEVKATQNQLKKVHSMFDTRCQKLLIVINNPWSDPTLEYLVRTPNAEIGPKEIEFFCVETAYLIAVRLKKLCESQCEDLALNLVKAFMKCYRQQQLGNFNLNATETQVWFIFDMHVALLYKFKENDSLLEMLKGVSAEEGLNIITRFANKRVEISKIWKHCHRIAILAAKVYISSTILKPIDEIQGILRELLRVYVLLNNSEEFLKDVVESVRSIIRLAETAAHIYIFCDVFQEQFETKMKTFIIELYIRALTTDMNLLERQKSDNEKDKLVETSRRLANGFTNLAEVLKGDVNVSRECILTAFSLQPTTDRMKKIEELAKVSGLEVLDTGQEWKCKLHPPILPSDDVAWICTSCGEYMCKPQLNVPLNTNIALNEALTEEKLGITRELCDDLVVLLSCPRYQVFSWLLDWPDLQRLCVMYLNDPERTKNFVTELKFLDIDYSMFVNIKKEPLDEYAGIERGYEHYLDHEFNSDDDQISCASEDTASQESRFFNLGCDSASDLFCLPGVPKKSDPNTLKSLRLFRPSLKRSRNNAESTVVPEKVLKSDLADFAIPCSSKQTDIIPPVVNSSKPSNVTLEIDSANISNQYFLPIQGYTKGSLNSFSSLETRPTAAPAMKPLFSSQNIAQPIKTYANQFNHNNHLDSTYYKAYPGKSATTNTNQTAAPQLNCDISRVPSIGNPKNGQVATLQQVGEQVAVEKSPTKMPMDSGLILGSHNTSNNSEFQQPQTADTTSRQIRESPQQSTILCQNKPPSLAIVNLLDSPSSVVTSKMDVESTVCRNVRDTDEFRYVNSEALENISLNMDQDIANRAESDISEPTSNSSQANICENKTDVFTDVVKSDCDLPSISDRRDQFTHGVPNLFEDFETEYLEPTPSEHLLEEMLELEETRYAIPNLKSYSRKKNNLEKNFVKTRTKTKASAPQFSHKKDDDQLNISLEDNTAGYADTFISSESEYDYFSETNPILQNVLSKIDSFEKEIVIAVKENKPGPSNYGDKGKSVATKIKSKGKGCTISPSDHYNKETEPGPSNYKGKGKSIAKEIKHKGKGCTKKRGKSRSRREPKYESYPDTGSDSQVDVDSDDQFNRCYIELFKNNLLYDTIEGVCKNIDFYLKSKSKCTSSDSSSKRGKEIKKSIPSKKNRKTKIKNTSEKTVLDVGSKSKPKSDIPMRDIRVIINRIPEAILRSLQPVQNDFPVLDMNVLGSTNSASPRSNEENSNVLHGADNEGDRAPELTSTNPGSIANVSPVSIATINNMNQDSTRSNGFRDADRENNNIPKGLIRSSERCDNDSPVSIIAIDDADEDLTRSNEDRSNGLRKADVEYSRLSEVTIRISEHSDNDSPVSIVSIDDSHEDLTRCNKGRTNGLRDSNRKNKRLPEVTVRASECINLDSPVSVVVLCDSDNDSPRSKKEERINSYNAGKDVSADNGSPKSNTKKACGLRDADKENNNVLPDVLVRSCNRIDNDSPLSVEVIEEKDNCSPRSNKEKVPRNDSEEINRFSEILVGSFRRINNDSPASVVVIDDTDNDSPKSNNENSNGLRNVVEENGLSEILLSSSRRIDNDSPASVVVIDDVDNGSAKSNKEKANVRNSSRTDNDSPVSVVVIGDSDNDSPRSKNEQANVSRNTHKWKGKTIKISDADKENSGLPVAFMRSSGRMAIYTPASEILVLDESDNDSPRSNKGSPNVHRGAGKENSSSLNSSLSPESTVSKEDGNVYNSACDILVNLADNPKSDQNQNIGCTTKTTCNKNDILSGNFPNVRNNSAIIRPDDSKDGTVEGETSKVSAERLSVNDSSYVRSVLANIPGLHDTELIRPTNTNMVVNVVQIAGGRNNASVPVANAQTSTQVTPHIQRIGQPRFEKPQNDQPDNGSPIVTSVATSVSSSVKPSTSQPSTLINILSQQVIRPGQSNYARTRPSPLINIVSHQIIRPSTQVVPKMTTTSAQTNEQVNDAPKSETPSEQPASTIVTPAVKNIATTVKTAASVASSPAPGTILQFICKSATLPKFQQAFGKTVYHANNVETTDATSSGENSNSSSDTNKKPPVKSSTVNIQPLQGSVIYTRQVPVGQAINLIPPGRQVFRIATSNPDQISLVKDSVIHSKMSALLTAALQGKKTTEVVEGDGNDNVERVTVTRPTLVQSARIVKPVIQIPSNVIRTNTNTQSNLSSTTLEQLREFDMVYKQIKERSNTGTTPSESSTQSESENPPHGISVTYLNQGQKFTQLSPVVVVSSYCNLQPAASPALSVTSQGSSSPCVTPAPTPTLPKVSTKTSSKGKSLKNASTHISKSSPVPKPQQKPQEDEHTTQRIFDILAEYAEQLRNSPDLNNKPAPRRRSNPPTNPNHNSKRKKSSGSKKPSTTGSAISESDLEDQRTIGSEDSSCGIVQLSVKDEEQVQNQRTESNDSTTSTRPLILTETNSNSTTRNLIIADSSVGEALKLQNTAVLVPGNYIMPVSMVKGGQQIAVVSGGSKILATVPARSGPNMLLFQSFLNQNRKPGVPTVKYSTLQPISGISSQNLASVSGQSSVILPQTTHNLTAVTLGQPLTLKKIEDSDNRVNTELLLAIAQPRESTNVTENSSLPDSSTSIQNSNSIKLDVNNVRINNSSEKIYTYQKSPITAPIATPVISQTAHVENGSDDTTSAQPSIITLNIAADNKDGASRTAKRVQSVLVAACTSNGPMLSHTPPRYRKASESTPINSEVNLKGAYLHNGEKQKDEHKHFQTTAVYFPTKTKKSVSHPAKLDRELHQLCLQRKQAAIERELRLQKSLSEECEDLGVDEPSTSDLFPEADLLFDSNHSPSFDQTSQDVVRKAMHPDKDKSIMLFSDDDNSSSLRTDFLFDSVQYQTEGELQYEQSRQLTNGQSSTSNESGSSCEDNTLLQNCASMSDVTLNSPISPEFTDNPTHMNKYKFKYSNRKKAERHKQVETWTASGEVSSSEDTMCSELGKIVHSPKGCVIKRGSHSSSCDEDEEFKVVRIAISKTDLAKDDESCEELHYDDDLDSPSSGRGARRSVKKMCSCCNGAQEGNRKRPSSRPHTPALHKKAFLNKKR</sequence>
<feature type="compositionally biased region" description="Polar residues" evidence="1">
    <location>
        <begin position="2354"/>
        <end position="2365"/>
    </location>
</feature>
<feature type="compositionally biased region" description="Low complexity" evidence="1">
    <location>
        <begin position="2376"/>
        <end position="2389"/>
    </location>
</feature>
<feature type="region of interest" description="Disordered" evidence="1">
    <location>
        <begin position="1635"/>
        <end position="1655"/>
    </location>
</feature>
<comment type="caution">
    <text evidence="3">The sequence shown here is derived from an EMBL/GenBank/DDBJ whole genome shotgun (WGS) entry which is preliminary data.</text>
</comment>
<feature type="region of interest" description="Disordered" evidence="1">
    <location>
        <begin position="1122"/>
        <end position="1193"/>
    </location>
</feature>
<feature type="region of interest" description="Disordered" evidence="1">
    <location>
        <begin position="1783"/>
        <end position="1823"/>
    </location>
</feature>
<feature type="region of interest" description="Disordered" evidence="1">
    <location>
        <begin position="2353"/>
        <end position="2413"/>
    </location>
</feature>
<evidence type="ECO:0000256" key="1">
    <source>
        <dbReference type="SAM" id="MobiDB-lite"/>
    </source>
</evidence>
<evidence type="ECO:0000313" key="3">
    <source>
        <dbReference type="EMBL" id="KAK9890152.1"/>
    </source>
</evidence>
<dbReference type="Proteomes" id="UP001431783">
    <property type="component" value="Unassembled WGS sequence"/>
</dbReference>
<feature type="compositionally biased region" description="Low complexity" evidence="1">
    <location>
        <begin position="2302"/>
        <end position="2317"/>
    </location>
</feature>
<proteinExistence type="predicted"/>
<feature type="compositionally biased region" description="Basic and acidic residues" evidence="1">
    <location>
        <begin position="1239"/>
        <end position="1248"/>
    </location>
</feature>
<organism evidence="3 4">
    <name type="scientific">Henosepilachna vigintioctopunctata</name>
    <dbReference type="NCBI Taxonomy" id="420089"/>
    <lineage>
        <taxon>Eukaryota</taxon>
        <taxon>Metazoa</taxon>
        <taxon>Ecdysozoa</taxon>
        <taxon>Arthropoda</taxon>
        <taxon>Hexapoda</taxon>
        <taxon>Insecta</taxon>
        <taxon>Pterygota</taxon>
        <taxon>Neoptera</taxon>
        <taxon>Endopterygota</taxon>
        <taxon>Coleoptera</taxon>
        <taxon>Polyphaga</taxon>
        <taxon>Cucujiformia</taxon>
        <taxon>Coccinelloidea</taxon>
        <taxon>Coccinellidae</taxon>
        <taxon>Epilachninae</taxon>
        <taxon>Epilachnini</taxon>
        <taxon>Henosepilachna</taxon>
    </lineage>
</organism>
<dbReference type="EMBL" id="JARQZJ010000124">
    <property type="protein sequence ID" value="KAK9890152.1"/>
    <property type="molecule type" value="Genomic_DNA"/>
</dbReference>
<feature type="region of interest" description="Disordered" evidence="1">
    <location>
        <begin position="3130"/>
        <end position="3158"/>
    </location>
</feature>
<name>A0AAW1VBP7_9CUCU</name>
<keyword evidence="4" id="KW-1185">Reference proteome</keyword>
<feature type="region of interest" description="Disordered" evidence="1">
    <location>
        <begin position="1319"/>
        <end position="1357"/>
    </location>
</feature>
<feature type="region of interest" description="Disordered" evidence="1">
    <location>
        <begin position="2134"/>
        <end position="2159"/>
    </location>
</feature>
<feature type="compositionally biased region" description="Polar residues" evidence="1">
    <location>
        <begin position="2050"/>
        <end position="2060"/>
    </location>
</feature>
<feature type="compositionally biased region" description="Polar residues" evidence="1">
    <location>
        <begin position="1347"/>
        <end position="1357"/>
    </location>
</feature>